<feature type="transmembrane region" description="Helical" evidence="5">
    <location>
        <begin position="412"/>
        <end position="434"/>
    </location>
</feature>
<evidence type="ECO:0000256" key="2">
    <source>
        <dbReference type="ARBA" id="ARBA00022692"/>
    </source>
</evidence>
<feature type="transmembrane region" description="Helical" evidence="5">
    <location>
        <begin position="500"/>
        <end position="522"/>
    </location>
</feature>
<dbReference type="GO" id="GO:0016020">
    <property type="term" value="C:membrane"/>
    <property type="evidence" value="ECO:0007669"/>
    <property type="project" value="UniProtKB-SubCell"/>
</dbReference>
<gene>
    <name evidence="7" type="ORF">JKP88DRAFT_295607</name>
</gene>
<evidence type="ECO:0000256" key="3">
    <source>
        <dbReference type="ARBA" id="ARBA00022989"/>
    </source>
</evidence>
<dbReference type="InterPro" id="IPR036259">
    <property type="entry name" value="MFS_trans_sf"/>
</dbReference>
<dbReference type="PANTHER" id="PTHR21576:SF158">
    <property type="entry name" value="RIBOSOMAL RNA-PROCESSING PROTEIN 12-LIKE CONSERVED DOMAIN-CONTAINING PROTEIN"/>
    <property type="match status" value="1"/>
</dbReference>
<dbReference type="Pfam" id="PF06813">
    <property type="entry name" value="Nodulin-like"/>
    <property type="match status" value="1"/>
</dbReference>
<keyword evidence="3 5" id="KW-1133">Transmembrane helix</keyword>
<feature type="domain" description="Nodulin-like" evidence="6">
    <location>
        <begin position="7"/>
        <end position="219"/>
    </location>
</feature>
<keyword evidence="4 5" id="KW-0472">Membrane</keyword>
<feature type="transmembrane region" description="Helical" evidence="5">
    <location>
        <begin position="139"/>
        <end position="165"/>
    </location>
</feature>
<feature type="transmembrane region" description="Helical" evidence="5">
    <location>
        <begin position="185"/>
        <end position="204"/>
    </location>
</feature>
<keyword evidence="8" id="KW-1185">Reference proteome</keyword>
<proteinExistence type="predicted"/>
<name>A0A836CQ73_9STRA</name>
<evidence type="ECO:0000313" key="7">
    <source>
        <dbReference type="EMBL" id="KAG5191636.1"/>
    </source>
</evidence>
<dbReference type="PANTHER" id="PTHR21576">
    <property type="entry name" value="UNCHARACTERIZED NODULIN-LIKE PROTEIN"/>
    <property type="match status" value="1"/>
</dbReference>
<feature type="transmembrane region" description="Helical" evidence="5">
    <location>
        <begin position="112"/>
        <end position="132"/>
    </location>
</feature>
<evidence type="ECO:0000259" key="6">
    <source>
        <dbReference type="Pfam" id="PF06813"/>
    </source>
</evidence>
<accession>A0A836CQ73</accession>
<protein>
    <submittedName>
        <fullName evidence="7">Nodulin-like-domain-containing protein</fullName>
    </submittedName>
</protein>
<dbReference type="EMBL" id="JAFCMP010000017">
    <property type="protein sequence ID" value="KAG5191636.1"/>
    <property type="molecule type" value="Genomic_DNA"/>
</dbReference>
<dbReference type="Gene3D" id="1.20.1250.20">
    <property type="entry name" value="MFS general substrate transporter like domains"/>
    <property type="match status" value="1"/>
</dbReference>
<dbReference type="InterPro" id="IPR010658">
    <property type="entry name" value="Nodulin-like"/>
</dbReference>
<sequence length="545" mass="56363">MAMAWEENLGYSQRSLDLVASFGELGMWSTFLVGLVLEHVPPRRVFVLGALVSCAGLMYIAVATDNKIESSVATVAGAYYAANLGIAAFQTAAQSICVRNFPAVDRGKICGLLKSILGLSSAILAALFQGLFGEERVITFLFVIGSVLPTAALIAAVPFNVVPAAHLSYVVEAAQGVTPTLNHFLRWYAALIAAIVIGIALTALAHFLRWYAALIAAIVVGIALTACHVTLPAPYWGIGVLLLITGVLAVPCCYGSITIKSAAAEDADEPLMQEVEPLLGTPLLGTVREGDNGGGVELEGSQPAFACAVTVAPALAKEGDGGMTWVEAMQDARFWALLFAFLCGAGSGLVVINNIASIADSLGVPSSSLLVSIIGLCNAGGRFTAGATMLCFNLTLSACVSLLLSAGVPELLYLGAALAGIAYGSMFSVVLAVCGDCFGTRHIATIYGLLDLGDCFGTRHIATIYGLLDVGPASGSFLFATLLVNVTYGIEPDCLGSACFSGTFAFCAGAAAFATATTYIALVRPGLQLRRAERRRAGAEAHLIG</sequence>
<dbReference type="AlphaFoldDB" id="A0A836CQ73"/>
<dbReference type="Proteomes" id="UP000664859">
    <property type="component" value="Unassembled WGS sequence"/>
</dbReference>
<organism evidence="7 8">
    <name type="scientific">Tribonema minus</name>
    <dbReference type="NCBI Taxonomy" id="303371"/>
    <lineage>
        <taxon>Eukaryota</taxon>
        <taxon>Sar</taxon>
        <taxon>Stramenopiles</taxon>
        <taxon>Ochrophyta</taxon>
        <taxon>PX clade</taxon>
        <taxon>Xanthophyceae</taxon>
        <taxon>Tribonematales</taxon>
        <taxon>Tribonemataceae</taxon>
        <taxon>Tribonema</taxon>
    </lineage>
</organism>
<feature type="transmembrane region" description="Helical" evidence="5">
    <location>
        <begin position="18"/>
        <end position="37"/>
    </location>
</feature>
<feature type="transmembrane region" description="Helical" evidence="5">
    <location>
        <begin position="237"/>
        <end position="257"/>
    </location>
</feature>
<evidence type="ECO:0000256" key="4">
    <source>
        <dbReference type="ARBA" id="ARBA00023136"/>
    </source>
</evidence>
<evidence type="ECO:0000256" key="5">
    <source>
        <dbReference type="SAM" id="Phobius"/>
    </source>
</evidence>
<dbReference type="OrthoDB" id="410267at2759"/>
<reference evidence="7" key="1">
    <citation type="submission" date="2021-02" db="EMBL/GenBank/DDBJ databases">
        <title>First Annotated Genome of the Yellow-green Alga Tribonema minus.</title>
        <authorList>
            <person name="Mahan K.M."/>
        </authorList>
    </citation>
    <scope>NUCLEOTIDE SEQUENCE</scope>
    <source>
        <strain evidence="7">UTEX B ZZ1240</strain>
    </source>
</reference>
<feature type="transmembrane region" description="Helical" evidence="5">
    <location>
        <begin position="362"/>
        <end position="380"/>
    </location>
</feature>
<comment type="subcellular location">
    <subcellularLocation>
        <location evidence="1">Membrane</location>
        <topology evidence="1">Multi-pass membrane protein</topology>
    </subcellularLocation>
</comment>
<dbReference type="SUPFAM" id="SSF103473">
    <property type="entry name" value="MFS general substrate transporter"/>
    <property type="match status" value="2"/>
</dbReference>
<evidence type="ECO:0000313" key="8">
    <source>
        <dbReference type="Proteomes" id="UP000664859"/>
    </source>
</evidence>
<feature type="transmembrane region" description="Helical" evidence="5">
    <location>
        <begin position="334"/>
        <end position="356"/>
    </location>
</feature>
<evidence type="ECO:0000256" key="1">
    <source>
        <dbReference type="ARBA" id="ARBA00004141"/>
    </source>
</evidence>
<feature type="transmembrane region" description="Helical" evidence="5">
    <location>
        <begin position="211"/>
        <end position="231"/>
    </location>
</feature>
<comment type="caution">
    <text evidence="7">The sequence shown here is derived from an EMBL/GenBank/DDBJ whole genome shotgun (WGS) entry which is preliminary data.</text>
</comment>
<keyword evidence="2 5" id="KW-0812">Transmembrane</keyword>
<feature type="transmembrane region" description="Helical" evidence="5">
    <location>
        <begin position="467"/>
        <end position="488"/>
    </location>
</feature>
<feature type="transmembrane region" description="Helical" evidence="5">
    <location>
        <begin position="44"/>
        <end position="62"/>
    </location>
</feature>